<feature type="signal peptide" evidence="1">
    <location>
        <begin position="1"/>
        <end position="22"/>
    </location>
</feature>
<sequence>MFNRVSLALLAAILLIPAMALAHGNDGQPAGEQGGVVAAPAASTDSTVEKRMSELEARQAELYHTLAEKKTAGLASQISERLTISGLIEVEAVAEDVKFRGGGSEGASDLTLATAQLGFDAKLTEAISGNLIFLFEEDGDEDIEVDEAAISFNHGPWNARVGRQYVPFGVFNSHFISDPLTLELGESRETALLAGWGNGVFGLSAFAFNGDAEKQGEEDHLRDWGASLVLTPVEGLELGASYLSDLADTDAELLGGVDYRRRVGGWSAFAVANAGPFELSGEILGAVRSFAAGDLDVDGDGSGDKPLAWNLELAWYALEALEFAARVEGSDEFADQPELQYGVGASWGVWENTSLSLEYLRGEFDPDFSSPDDAGRMADRRHLVTAQLAYEF</sequence>
<proteinExistence type="predicted"/>
<dbReference type="EMBL" id="AP024355">
    <property type="protein sequence ID" value="BCR05707.1"/>
    <property type="molecule type" value="Genomic_DNA"/>
</dbReference>
<keyword evidence="3" id="KW-1185">Reference proteome</keyword>
<reference evidence="2 3" key="1">
    <citation type="journal article" date="2016" name="C (Basel)">
        <title>Selective Growth of and Electricity Production by Marine Exoelectrogenic Bacteria in Self-Aggregated Hydrogel of Microbially Reduced Graphene Oxide.</title>
        <authorList>
            <person name="Yoshida N."/>
            <person name="Goto Y."/>
            <person name="Miyata Y."/>
        </authorList>
    </citation>
    <scope>NUCLEOTIDE SEQUENCE [LARGE SCALE GENOMIC DNA]</scope>
    <source>
        <strain evidence="2 3">NIT-T3</strain>
    </source>
</reference>
<accession>A0ABM8HY24</accession>
<dbReference type="NCBIfam" id="NF033652">
    <property type="entry name" value="LbtU_sider_porin"/>
    <property type="match status" value="1"/>
</dbReference>
<keyword evidence="1" id="KW-0732">Signal</keyword>
<dbReference type="InterPro" id="IPR023614">
    <property type="entry name" value="Porin_dom_sf"/>
</dbReference>
<protein>
    <recommendedName>
        <fullName evidence="4">LbtU family siderophore porin</fullName>
    </recommendedName>
</protein>
<organism evidence="2 3">
    <name type="scientific">Desulfuromonas versatilis</name>
    <dbReference type="NCBI Taxonomy" id="2802975"/>
    <lineage>
        <taxon>Bacteria</taxon>
        <taxon>Pseudomonadati</taxon>
        <taxon>Thermodesulfobacteriota</taxon>
        <taxon>Desulfuromonadia</taxon>
        <taxon>Desulfuromonadales</taxon>
        <taxon>Desulfuromonadaceae</taxon>
        <taxon>Desulfuromonas</taxon>
    </lineage>
</organism>
<gene>
    <name evidence="2" type="ORF">DESUT3_27760</name>
</gene>
<evidence type="ECO:0000313" key="2">
    <source>
        <dbReference type="EMBL" id="BCR05707.1"/>
    </source>
</evidence>
<dbReference type="RefSeq" id="WP_221249114.1">
    <property type="nucleotide sequence ID" value="NZ_AP024355.1"/>
</dbReference>
<dbReference type="Gene3D" id="2.40.160.10">
    <property type="entry name" value="Porin"/>
    <property type="match status" value="1"/>
</dbReference>
<reference evidence="2 3" key="2">
    <citation type="journal article" date="2021" name="Int. J. Syst. Evol. Microbiol.">
        <title>Isolation and Polyphasic Characterization of Desulfuromonas versatilis sp. Nov., an Electrogenic Bacteria Capable of Versatile Metabolism Isolated from a Graphene Oxide-Reducing Enrichment Culture.</title>
        <authorList>
            <person name="Xie L."/>
            <person name="Yoshida N."/>
            <person name="Ishii S."/>
            <person name="Meng L."/>
        </authorList>
    </citation>
    <scope>NUCLEOTIDE SEQUENCE [LARGE SCALE GENOMIC DNA]</scope>
    <source>
        <strain evidence="2 3">NIT-T3</strain>
    </source>
</reference>
<name>A0ABM8HY24_9BACT</name>
<evidence type="ECO:0000313" key="3">
    <source>
        <dbReference type="Proteomes" id="UP001319827"/>
    </source>
</evidence>
<dbReference type="SUPFAM" id="SSF56935">
    <property type="entry name" value="Porins"/>
    <property type="match status" value="1"/>
</dbReference>
<evidence type="ECO:0008006" key="4">
    <source>
        <dbReference type="Google" id="ProtNLM"/>
    </source>
</evidence>
<dbReference type="Proteomes" id="UP001319827">
    <property type="component" value="Chromosome"/>
</dbReference>
<evidence type="ECO:0000256" key="1">
    <source>
        <dbReference type="SAM" id="SignalP"/>
    </source>
</evidence>
<feature type="chain" id="PRO_5045429359" description="LbtU family siderophore porin" evidence="1">
    <location>
        <begin position="23"/>
        <end position="392"/>
    </location>
</feature>